<reference evidence="3 4" key="1">
    <citation type="submission" date="2018-04" db="EMBL/GenBank/DDBJ databases">
        <authorList>
            <person name="Zhang X."/>
            <person name="Yuan J."/>
            <person name="Li F."/>
            <person name="Xiang J."/>
        </authorList>
    </citation>
    <scope>NUCLEOTIDE SEQUENCE [LARGE SCALE GENOMIC DNA]</scope>
    <source>
        <tissue evidence="3">Muscle</tissue>
    </source>
</reference>
<comment type="caution">
    <text evidence="3">The sequence shown here is derived from an EMBL/GenBank/DDBJ whole genome shotgun (WGS) entry which is preliminary data.</text>
</comment>
<keyword evidence="4" id="KW-1185">Reference proteome</keyword>
<organism evidence="3 4">
    <name type="scientific">Penaeus vannamei</name>
    <name type="common">Whiteleg shrimp</name>
    <name type="synonym">Litopenaeus vannamei</name>
    <dbReference type="NCBI Taxonomy" id="6689"/>
    <lineage>
        <taxon>Eukaryota</taxon>
        <taxon>Metazoa</taxon>
        <taxon>Ecdysozoa</taxon>
        <taxon>Arthropoda</taxon>
        <taxon>Crustacea</taxon>
        <taxon>Multicrustacea</taxon>
        <taxon>Malacostraca</taxon>
        <taxon>Eumalacostraca</taxon>
        <taxon>Eucarida</taxon>
        <taxon>Decapoda</taxon>
        <taxon>Dendrobranchiata</taxon>
        <taxon>Penaeoidea</taxon>
        <taxon>Penaeidae</taxon>
        <taxon>Penaeus</taxon>
    </lineage>
</organism>
<gene>
    <name evidence="3" type="ORF">C7M84_006861</name>
</gene>
<proteinExistence type="predicted"/>
<dbReference type="EMBL" id="QCYY01001870">
    <property type="protein sequence ID" value="ROT74629.1"/>
    <property type="molecule type" value="Genomic_DNA"/>
</dbReference>
<evidence type="ECO:0000256" key="1">
    <source>
        <dbReference type="SAM" id="Coils"/>
    </source>
</evidence>
<dbReference type="Proteomes" id="UP000283509">
    <property type="component" value="Unassembled WGS sequence"/>
</dbReference>
<dbReference type="AlphaFoldDB" id="A0A3R7STQ6"/>
<accession>A0A3R7STQ6</accession>
<evidence type="ECO:0000313" key="4">
    <source>
        <dbReference type="Proteomes" id="UP000283509"/>
    </source>
</evidence>
<feature type="coiled-coil region" evidence="1">
    <location>
        <begin position="147"/>
        <end position="174"/>
    </location>
</feature>
<keyword evidence="1" id="KW-0175">Coiled coil</keyword>
<protein>
    <submittedName>
        <fullName evidence="3">Uncharacterized protein</fullName>
    </submittedName>
</protein>
<dbReference type="OrthoDB" id="6375801at2759"/>
<evidence type="ECO:0000313" key="3">
    <source>
        <dbReference type="EMBL" id="ROT74629.1"/>
    </source>
</evidence>
<name>A0A3R7STQ6_PENVA</name>
<evidence type="ECO:0000256" key="2">
    <source>
        <dbReference type="SAM" id="MobiDB-lite"/>
    </source>
</evidence>
<feature type="compositionally biased region" description="Low complexity" evidence="2">
    <location>
        <begin position="102"/>
        <end position="114"/>
    </location>
</feature>
<feature type="region of interest" description="Disordered" evidence="2">
    <location>
        <begin position="207"/>
        <end position="235"/>
    </location>
</feature>
<reference evidence="3 4" key="2">
    <citation type="submission" date="2019-01" db="EMBL/GenBank/DDBJ databases">
        <title>The decoding of complex shrimp genome reveals the adaptation for benthos swimmer, frequently molting mechanism and breeding impact on genome.</title>
        <authorList>
            <person name="Sun Y."/>
            <person name="Gao Y."/>
            <person name="Yu Y."/>
        </authorList>
    </citation>
    <scope>NUCLEOTIDE SEQUENCE [LARGE SCALE GENOMIC DNA]</scope>
    <source>
        <tissue evidence="3">Muscle</tissue>
    </source>
</reference>
<sequence>MDNVIMCDPLGEEDITVEEDPLGYNEELEVKDEPFEFFDDPSCWPSHRGANCNDDDDEEFPGLEILSVDDIAKDDGDDSNHLELIEMIEVGGPDTCSSAADLSLPEEVPSSSSVADTLAEESHSPSQFSTDLDKEKLDALVKREANILKTQERREKEMNQLINLRRRVRRQELKIKQVGGSLLSNLDTGQDPLKDKKLVDVPPLALGADGYGETPKGKRKVGESSSSVGRADAKADSMKDVLQDAEKETELRTQLCTLRDSKEILTYNLWERNSSGTVNSKLRSASEPVAIVAAKFLEELSLLKSHIQRIFCQFDSARSARERALDSWDEVTFHLDCSPLPIYPYPGQENGASEPVTMLTALSGYIWSHSWGMFALGVPRTLPQHR</sequence>
<feature type="region of interest" description="Disordered" evidence="2">
    <location>
        <begin position="100"/>
        <end position="131"/>
    </location>
</feature>